<keyword evidence="9" id="KW-0539">Nucleus</keyword>
<organism evidence="12 13">
    <name type="scientific">Linum tenue</name>
    <dbReference type="NCBI Taxonomy" id="586396"/>
    <lineage>
        <taxon>Eukaryota</taxon>
        <taxon>Viridiplantae</taxon>
        <taxon>Streptophyta</taxon>
        <taxon>Embryophyta</taxon>
        <taxon>Tracheophyta</taxon>
        <taxon>Spermatophyta</taxon>
        <taxon>Magnoliopsida</taxon>
        <taxon>eudicotyledons</taxon>
        <taxon>Gunneridae</taxon>
        <taxon>Pentapetalae</taxon>
        <taxon>rosids</taxon>
        <taxon>fabids</taxon>
        <taxon>Malpighiales</taxon>
        <taxon>Linaceae</taxon>
        <taxon>Linum</taxon>
    </lineage>
</organism>
<evidence type="ECO:0000259" key="11">
    <source>
        <dbReference type="PROSITE" id="PS51523"/>
    </source>
</evidence>
<feature type="region of interest" description="Disordered" evidence="10">
    <location>
        <begin position="150"/>
        <end position="201"/>
    </location>
</feature>
<evidence type="ECO:0000256" key="7">
    <source>
        <dbReference type="ARBA" id="ARBA00023155"/>
    </source>
</evidence>
<evidence type="ECO:0000256" key="9">
    <source>
        <dbReference type="ARBA" id="ARBA00023242"/>
    </source>
</evidence>
<keyword evidence="8" id="KW-0804">Transcription</keyword>
<feature type="compositionally biased region" description="Low complexity" evidence="10">
    <location>
        <begin position="192"/>
        <end position="201"/>
    </location>
</feature>
<gene>
    <name evidence="12" type="ORF">LITE_LOCUS24967</name>
</gene>
<dbReference type="Gene3D" id="1.10.10.60">
    <property type="entry name" value="Homeodomain-like"/>
    <property type="match status" value="1"/>
</dbReference>
<comment type="caution">
    <text evidence="12">The sequence shown here is derived from an EMBL/GenBank/DDBJ whole genome shotgun (WGS) entry which is preliminary data.</text>
</comment>
<keyword evidence="3" id="KW-0863">Zinc-finger</keyword>
<evidence type="ECO:0000256" key="3">
    <source>
        <dbReference type="ARBA" id="ARBA00022771"/>
    </source>
</evidence>
<dbReference type="Proteomes" id="UP001154282">
    <property type="component" value="Unassembled WGS sequence"/>
</dbReference>
<dbReference type="SUPFAM" id="SSF46689">
    <property type="entry name" value="Homeodomain-like"/>
    <property type="match status" value="1"/>
</dbReference>
<keyword evidence="6" id="KW-0238">DNA-binding</keyword>
<feature type="compositionally biased region" description="Low complexity" evidence="10">
    <location>
        <begin position="154"/>
        <end position="176"/>
    </location>
</feature>
<dbReference type="Pfam" id="PF04770">
    <property type="entry name" value="ZF-HD_dimer"/>
    <property type="match status" value="1"/>
</dbReference>
<name>A0AAV0LPF2_9ROSI</name>
<dbReference type="GO" id="GO:0000976">
    <property type="term" value="F:transcription cis-regulatory region binding"/>
    <property type="evidence" value="ECO:0007669"/>
    <property type="project" value="TreeGrafter"/>
</dbReference>
<feature type="domain" description="ZF-HD dimerization-type" evidence="11">
    <location>
        <begin position="1"/>
        <end position="27"/>
    </location>
</feature>
<reference evidence="12" key="1">
    <citation type="submission" date="2022-08" db="EMBL/GenBank/DDBJ databases">
        <authorList>
            <person name="Gutierrez-Valencia J."/>
        </authorList>
    </citation>
    <scope>NUCLEOTIDE SEQUENCE</scope>
</reference>
<evidence type="ECO:0000313" key="12">
    <source>
        <dbReference type="EMBL" id="CAI0436160.1"/>
    </source>
</evidence>
<dbReference type="EMBL" id="CAMGYJ010000006">
    <property type="protein sequence ID" value="CAI0436160.1"/>
    <property type="molecule type" value="Genomic_DNA"/>
</dbReference>
<keyword evidence="4" id="KW-0862">Zinc</keyword>
<sequence length="201" mass="22420">MPGGEEGSLEALKCAACECHRNFHRKEIDGETASPTVFGSRRRGGGGGHLVHALQSGGGGGGSAATGATESSSEDLNAFPSEAAPPYGHSSSKKRFRTKFTQDQKERMMEFAEKVGWRINKQDVEAVERFCSEVGVRRQVFKVWMHNNKTVRKQQQQQQQPSPTTTTTNHMMNLNMHHLHHHHPGQHDEEQVQQQHQEGML</sequence>
<evidence type="ECO:0000256" key="6">
    <source>
        <dbReference type="ARBA" id="ARBA00023125"/>
    </source>
</evidence>
<proteinExistence type="predicted"/>
<dbReference type="AlphaFoldDB" id="A0AAV0LPF2"/>
<dbReference type="GO" id="GO:0008270">
    <property type="term" value="F:zinc ion binding"/>
    <property type="evidence" value="ECO:0007669"/>
    <property type="project" value="UniProtKB-KW"/>
</dbReference>
<keyword evidence="5" id="KW-0805">Transcription regulation</keyword>
<dbReference type="NCBIfam" id="TIGR01565">
    <property type="entry name" value="homeo_ZF_HD"/>
    <property type="match status" value="1"/>
</dbReference>
<dbReference type="InterPro" id="IPR006456">
    <property type="entry name" value="ZF_HD_homeobox_Cys/His_dimer"/>
</dbReference>
<dbReference type="FunFam" id="1.10.10.60:FF:000257">
    <property type="entry name" value="Zinc-finger homeodomain protein 2"/>
    <property type="match status" value="1"/>
</dbReference>
<comment type="subcellular location">
    <subcellularLocation>
        <location evidence="1">Nucleus</location>
    </subcellularLocation>
</comment>
<evidence type="ECO:0000256" key="8">
    <source>
        <dbReference type="ARBA" id="ARBA00023163"/>
    </source>
</evidence>
<evidence type="ECO:0000256" key="10">
    <source>
        <dbReference type="SAM" id="MobiDB-lite"/>
    </source>
</evidence>
<dbReference type="PANTHER" id="PTHR31948">
    <property type="entry name" value="ZINC-FINGER HOMEODOMAIN PROTEIN 2"/>
    <property type="match status" value="1"/>
</dbReference>
<dbReference type="GO" id="GO:0005634">
    <property type="term" value="C:nucleus"/>
    <property type="evidence" value="ECO:0007669"/>
    <property type="project" value="UniProtKB-SubCell"/>
</dbReference>
<dbReference type="GO" id="GO:0050793">
    <property type="term" value="P:regulation of developmental process"/>
    <property type="evidence" value="ECO:0007669"/>
    <property type="project" value="TreeGrafter"/>
</dbReference>
<keyword evidence="13" id="KW-1185">Reference proteome</keyword>
<evidence type="ECO:0000256" key="4">
    <source>
        <dbReference type="ARBA" id="ARBA00022833"/>
    </source>
</evidence>
<dbReference type="InterPro" id="IPR006455">
    <property type="entry name" value="Homeodomain_ZF_HD"/>
</dbReference>
<keyword evidence="7" id="KW-0371">Homeobox</keyword>
<evidence type="ECO:0000256" key="2">
    <source>
        <dbReference type="ARBA" id="ARBA00022723"/>
    </source>
</evidence>
<evidence type="ECO:0000256" key="5">
    <source>
        <dbReference type="ARBA" id="ARBA00023015"/>
    </source>
</evidence>
<evidence type="ECO:0000256" key="1">
    <source>
        <dbReference type="ARBA" id="ARBA00004123"/>
    </source>
</evidence>
<protein>
    <recommendedName>
        <fullName evidence="11">ZF-HD dimerization-type domain-containing protein</fullName>
    </recommendedName>
</protein>
<accession>A0AAV0LPF2</accession>
<dbReference type="GO" id="GO:0003700">
    <property type="term" value="F:DNA-binding transcription factor activity"/>
    <property type="evidence" value="ECO:0007669"/>
    <property type="project" value="TreeGrafter"/>
</dbReference>
<feature type="region of interest" description="Disordered" evidence="10">
    <location>
        <begin position="25"/>
        <end position="95"/>
    </location>
</feature>
<dbReference type="PANTHER" id="PTHR31948:SF60">
    <property type="entry name" value="ZINC-FINGER HOMEODOMAIN PROTEIN 5"/>
    <property type="match status" value="1"/>
</dbReference>
<dbReference type="PROSITE" id="PS51523">
    <property type="entry name" value="ZF_HD_DIMER"/>
    <property type="match status" value="1"/>
</dbReference>
<evidence type="ECO:0000313" key="13">
    <source>
        <dbReference type="Proteomes" id="UP001154282"/>
    </source>
</evidence>
<dbReference type="InterPro" id="IPR009057">
    <property type="entry name" value="Homeodomain-like_sf"/>
</dbReference>
<keyword evidence="2" id="KW-0479">Metal-binding</keyword>